<organism evidence="1 2">
    <name type="scientific">Somion occarium</name>
    <dbReference type="NCBI Taxonomy" id="3059160"/>
    <lineage>
        <taxon>Eukaryota</taxon>
        <taxon>Fungi</taxon>
        <taxon>Dikarya</taxon>
        <taxon>Basidiomycota</taxon>
        <taxon>Agaricomycotina</taxon>
        <taxon>Agaricomycetes</taxon>
        <taxon>Polyporales</taxon>
        <taxon>Cerrenaceae</taxon>
        <taxon>Somion</taxon>
    </lineage>
</organism>
<accession>A0ABP1E1P5</accession>
<proteinExistence type="predicted"/>
<sequence>MAPPTTHPVFHPTAQLDAAPPDLVLTSANRVVFHVHHCCLLAASTNHFAFLLDPPVEAIVALPESSQLISVMLHAIYNRPIGSPRPTSAVLIASLDTLKKYGIPLDRYVCANTPLFTALATLAQSRAIELYTLAAENDLYDLAAAASSYLISYNLSSITDEIAVRMGSLYLKKLFVLHSRRTKVVRGLLLTPPATHAPTRTCGADNQLRLLRHWDLATASLQTRACPSELSIIRALRAEFDPPLLRIGTSVGSLRSIISIIEPLLTCRDCKATLNARVRQMVVEWEETPVKCVSRFYVLYAHSMPRCLQRTI</sequence>
<protein>
    <recommendedName>
        <fullName evidence="3">BTB domain-containing protein</fullName>
    </recommendedName>
</protein>
<reference evidence="2" key="1">
    <citation type="submission" date="2024-04" db="EMBL/GenBank/DDBJ databases">
        <authorList>
            <person name="Shaw F."/>
            <person name="Minotto A."/>
        </authorList>
    </citation>
    <scope>NUCLEOTIDE SEQUENCE [LARGE SCALE GENOMIC DNA]</scope>
</reference>
<evidence type="ECO:0008006" key="3">
    <source>
        <dbReference type="Google" id="ProtNLM"/>
    </source>
</evidence>
<dbReference type="Proteomes" id="UP001497453">
    <property type="component" value="Chromosome 8"/>
</dbReference>
<keyword evidence="2" id="KW-1185">Reference proteome</keyword>
<evidence type="ECO:0000313" key="2">
    <source>
        <dbReference type="Proteomes" id="UP001497453"/>
    </source>
</evidence>
<dbReference type="EMBL" id="OZ037951">
    <property type="protein sequence ID" value="CAL1713990.1"/>
    <property type="molecule type" value="Genomic_DNA"/>
</dbReference>
<evidence type="ECO:0000313" key="1">
    <source>
        <dbReference type="EMBL" id="CAL1713990.1"/>
    </source>
</evidence>
<name>A0ABP1E1P5_9APHY</name>
<gene>
    <name evidence="1" type="ORF">GFSPODELE1_LOCUS9578</name>
</gene>